<keyword evidence="2" id="KW-1185">Reference proteome</keyword>
<evidence type="ECO:0000313" key="2">
    <source>
        <dbReference type="Proteomes" id="UP000772618"/>
    </source>
</evidence>
<reference evidence="1 2" key="1">
    <citation type="submission" date="2021-05" db="EMBL/GenBank/DDBJ databases">
        <title>A Polyphasic approach of four new species of the genus Ohtaekwangia: Ohtaekwangia histidinii sp. nov., Ohtaekwangia cretensis sp. nov., Ohtaekwangia indiensis sp. nov., Ohtaekwangia reichenbachii sp. nov. from diverse environment.</title>
        <authorList>
            <person name="Octaviana S."/>
        </authorList>
    </citation>
    <scope>NUCLEOTIDE SEQUENCE [LARGE SCALE GENOMIC DNA]</scope>
    <source>
        <strain evidence="1 2">PWU20</strain>
    </source>
</reference>
<dbReference type="Proteomes" id="UP000772618">
    <property type="component" value="Unassembled WGS sequence"/>
</dbReference>
<protein>
    <recommendedName>
        <fullName evidence="3">Lipocalin-like domain-containing protein</fullName>
    </recommendedName>
</protein>
<evidence type="ECO:0008006" key="3">
    <source>
        <dbReference type="Google" id="ProtNLM"/>
    </source>
</evidence>
<dbReference type="RefSeq" id="WP_254155060.1">
    <property type="nucleotide sequence ID" value="NZ_JAHESD010000046.1"/>
</dbReference>
<dbReference type="EMBL" id="JAHESD010000046">
    <property type="protein sequence ID" value="MBT1705106.1"/>
    <property type="molecule type" value="Genomic_DNA"/>
</dbReference>
<comment type="caution">
    <text evidence="1">The sequence shown here is derived from an EMBL/GenBank/DDBJ whole genome shotgun (WGS) entry which is preliminary data.</text>
</comment>
<name>A0ABS5VYM5_9BACT</name>
<gene>
    <name evidence="1" type="ORF">KK060_17565</name>
</gene>
<sequence length="110" mass="12315">MEDKMTASGDTDALINEMKQMSPSASAQVVKFKEKGNGEESTRILTKKRTANNKNFLYKFNGETLLILDKKSQTITDSFMVDKLSTDSLIVSSSSRPCETRIFLKLKNAK</sequence>
<organism evidence="1 2">
    <name type="scientific">Chryseosolibacter indicus</name>
    <dbReference type="NCBI Taxonomy" id="2782351"/>
    <lineage>
        <taxon>Bacteria</taxon>
        <taxon>Pseudomonadati</taxon>
        <taxon>Bacteroidota</taxon>
        <taxon>Cytophagia</taxon>
        <taxon>Cytophagales</taxon>
        <taxon>Chryseotaleaceae</taxon>
        <taxon>Chryseosolibacter</taxon>
    </lineage>
</organism>
<proteinExistence type="predicted"/>
<accession>A0ABS5VYM5</accession>
<evidence type="ECO:0000313" key="1">
    <source>
        <dbReference type="EMBL" id="MBT1705106.1"/>
    </source>
</evidence>